<dbReference type="Gene3D" id="3.40.630.10">
    <property type="entry name" value="Zn peptidases"/>
    <property type="match status" value="1"/>
</dbReference>
<comment type="subunit">
    <text evidence="3">Homodimer.</text>
</comment>
<dbReference type="NCBIfam" id="TIGR01879">
    <property type="entry name" value="hydantase"/>
    <property type="match status" value="1"/>
</dbReference>
<comment type="cofactor">
    <cofactor evidence="7">
        <name>Zn(2+)</name>
        <dbReference type="ChEBI" id="CHEBI:29105"/>
    </cofactor>
    <text evidence="7">Binds 2 Zn(2+) ions per subunit.</text>
</comment>
<evidence type="ECO:0000256" key="2">
    <source>
        <dbReference type="ARBA" id="ARBA00006153"/>
    </source>
</evidence>
<evidence type="ECO:0000256" key="3">
    <source>
        <dbReference type="ARBA" id="ARBA00011738"/>
    </source>
</evidence>
<dbReference type="PANTHER" id="PTHR32494:SF19">
    <property type="entry name" value="ALLANTOATE DEIMINASE-RELATED"/>
    <property type="match status" value="1"/>
</dbReference>
<evidence type="ECO:0000256" key="5">
    <source>
        <dbReference type="ARBA" id="ARBA00022801"/>
    </source>
</evidence>
<dbReference type="PIRSF" id="PIRSF001235">
    <property type="entry name" value="Amidase_carbamoylase"/>
    <property type="match status" value="1"/>
</dbReference>
<proteinExistence type="inferred from homology"/>
<dbReference type="InterPro" id="IPR010158">
    <property type="entry name" value="Amidase_Cbmase"/>
</dbReference>
<evidence type="ECO:0000256" key="6">
    <source>
        <dbReference type="ARBA" id="ARBA00023211"/>
    </source>
</evidence>
<name>A0A9W6NBA5_9HYPH</name>
<protein>
    <submittedName>
        <fullName evidence="10">Zn-dependent hydrolase</fullName>
    </submittedName>
</protein>
<dbReference type="EMBL" id="BSFM01000012">
    <property type="protein sequence ID" value="GLK84400.1"/>
    <property type="molecule type" value="Genomic_DNA"/>
</dbReference>
<gene>
    <name evidence="10" type="ORF">GCM10017653_24700</name>
</gene>
<organism evidence="10 11">
    <name type="scientific">Ancylobacter defluvii</name>
    <dbReference type="NCBI Taxonomy" id="1282440"/>
    <lineage>
        <taxon>Bacteria</taxon>
        <taxon>Pseudomonadati</taxon>
        <taxon>Pseudomonadota</taxon>
        <taxon>Alphaproteobacteria</taxon>
        <taxon>Hyphomicrobiales</taxon>
        <taxon>Xanthobacteraceae</taxon>
        <taxon>Ancylobacter</taxon>
    </lineage>
</organism>
<evidence type="ECO:0000313" key="11">
    <source>
        <dbReference type="Proteomes" id="UP001143330"/>
    </source>
</evidence>
<dbReference type="CDD" id="cd03884">
    <property type="entry name" value="M20_bAS"/>
    <property type="match status" value="1"/>
</dbReference>
<feature type="binding site" evidence="8">
    <location>
        <position position="293"/>
    </location>
    <ligand>
        <name>allantoate</name>
        <dbReference type="ChEBI" id="CHEBI:17536"/>
    </ligand>
</feature>
<keyword evidence="4 7" id="KW-0479">Metal-binding</keyword>
<feature type="binding site" evidence="7">
    <location>
        <position position="387"/>
    </location>
    <ligand>
        <name>Zn(2+)</name>
        <dbReference type="ChEBI" id="CHEBI:29105"/>
        <label>2</label>
    </ligand>
</feature>
<dbReference type="SUPFAM" id="SSF55031">
    <property type="entry name" value="Bacterial exopeptidase dimerisation domain"/>
    <property type="match status" value="1"/>
</dbReference>
<evidence type="ECO:0000256" key="4">
    <source>
        <dbReference type="ARBA" id="ARBA00022723"/>
    </source>
</evidence>
<dbReference type="SUPFAM" id="SSF53187">
    <property type="entry name" value="Zn-dependent exopeptidases"/>
    <property type="match status" value="1"/>
</dbReference>
<reference evidence="10" key="2">
    <citation type="submission" date="2023-01" db="EMBL/GenBank/DDBJ databases">
        <authorList>
            <person name="Sun Q."/>
            <person name="Evtushenko L."/>
        </authorList>
    </citation>
    <scope>NUCLEOTIDE SEQUENCE</scope>
    <source>
        <strain evidence="10">VKM B-2789</strain>
    </source>
</reference>
<sequence length="426" mass="44906">MRIPVDIAATGERAAAMLEALGAISQSSDNLTRFFLTPEHRRAADLVGDFMRAAGLDVSEDALGTVRGHWQPAGPDAPRLLIGSHIDTVANAGKYDGTMGVVVALLALEAVVKAGLKRPYGIDVLAFGDEEGTRFPTTLSTSAAAAGHFLPSWLGARDADGLSLDEAIRAYGKDPAAIPAAAYDPDKVIAYVEAHIEQGPVLEAEGEPLGIVSAIAGASRLSITVTGEAGHAGTVPMRMRRDAFAGAAEMALVAEKIARADRHGMVATVGRLHVEPGSVNVIPSRVVFTLDLRSGSDISRREALTEFEREAHRIADARGLGVVISAFHEVGTVPCYRDLQLRLRNAVADLGHRAPTLPSGAGHDGQAMSRLCPIGMLFVRCRGGISHNPAEYAAREDIGLAVAALVRFIERFELPQLTGSVQGAEQ</sequence>
<evidence type="ECO:0000256" key="1">
    <source>
        <dbReference type="ARBA" id="ARBA00001936"/>
    </source>
</evidence>
<accession>A0A9W6NBA5</accession>
<keyword evidence="11" id="KW-1185">Reference proteome</keyword>
<keyword evidence="6" id="KW-0464">Manganese</keyword>
<dbReference type="InterPro" id="IPR036264">
    <property type="entry name" value="Bact_exopeptidase_dim_dom"/>
</dbReference>
<evidence type="ECO:0000313" key="10">
    <source>
        <dbReference type="EMBL" id="GLK84400.1"/>
    </source>
</evidence>
<comment type="cofactor">
    <cofactor evidence="1">
        <name>Mn(2+)</name>
        <dbReference type="ChEBI" id="CHEBI:29035"/>
    </cofactor>
</comment>
<dbReference type="Proteomes" id="UP001143330">
    <property type="component" value="Unassembled WGS sequence"/>
</dbReference>
<feature type="binding site" evidence="7">
    <location>
        <position position="96"/>
    </location>
    <ligand>
        <name>Zn(2+)</name>
        <dbReference type="ChEBI" id="CHEBI:29105"/>
        <label>1</label>
    </ligand>
</feature>
<dbReference type="RefSeq" id="WP_213358703.1">
    <property type="nucleotide sequence ID" value="NZ_BSFM01000012.1"/>
</dbReference>
<feature type="binding site" evidence="7">
    <location>
        <position position="131"/>
    </location>
    <ligand>
        <name>Zn(2+)</name>
        <dbReference type="ChEBI" id="CHEBI:29105"/>
        <label>2</label>
    </ligand>
</feature>
<dbReference type="Pfam" id="PF01546">
    <property type="entry name" value="Peptidase_M20"/>
    <property type="match status" value="1"/>
</dbReference>
<feature type="binding site" evidence="7">
    <location>
        <position position="85"/>
    </location>
    <ligand>
        <name>Zn(2+)</name>
        <dbReference type="ChEBI" id="CHEBI:29105"/>
        <label>1</label>
    </ligand>
</feature>
<keyword evidence="5 10" id="KW-0378">Hydrolase</keyword>
<dbReference type="GO" id="GO:0046872">
    <property type="term" value="F:metal ion binding"/>
    <property type="evidence" value="ECO:0007669"/>
    <property type="project" value="UniProtKB-KW"/>
</dbReference>
<dbReference type="InterPro" id="IPR011650">
    <property type="entry name" value="Peptidase_M20_dimer"/>
</dbReference>
<feature type="binding site" evidence="7">
    <location>
        <position position="96"/>
    </location>
    <ligand>
        <name>Zn(2+)</name>
        <dbReference type="ChEBI" id="CHEBI:29105"/>
        <label>2</label>
    </ligand>
</feature>
<dbReference type="AlphaFoldDB" id="A0A9W6NBA5"/>
<comment type="similarity">
    <text evidence="2">Belongs to the peptidase M20 family.</text>
</comment>
<dbReference type="PANTHER" id="PTHR32494">
    <property type="entry name" value="ALLANTOATE DEIMINASE-RELATED"/>
    <property type="match status" value="1"/>
</dbReference>
<evidence type="ECO:0000256" key="8">
    <source>
        <dbReference type="PIRSR" id="PIRSR001235-2"/>
    </source>
</evidence>
<reference evidence="10" key="1">
    <citation type="journal article" date="2014" name="Int. J. Syst. Evol. Microbiol.">
        <title>Complete genome sequence of Corynebacterium casei LMG S-19264T (=DSM 44701T), isolated from a smear-ripened cheese.</title>
        <authorList>
            <consortium name="US DOE Joint Genome Institute (JGI-PGF)"/>
            <person name="Walter F."/>
            <person name="Albersmeier A."/>
            <person name="Kalinowski J."/>
            <person name="Ruckert C."/>
        </authorList>
    </citation>
    <scope>NUCLEOTIDE SEQUENCE</scope>
    <source>
        <strain evidence="10">VKM B-2789</strain>
    </source>
</reference>
<feature type="binding site" evidence="8">
    <location>
        <position position="220"/>
    </location>
    <ligand>
        <name>allantoate</name>
        <dbReference type="ChEBI" id="CHEBI:17536"/>
    </ligand>
</feature>
<dbReference type="Pfam" id="PF07687">
    <property type="entry name" value="M20_dimer"/>
    <property type="match status" value="1"/>
</dbReference>
<feature type="binding site" evidence="8">
    <location>
        <position position="280"/>
    </location>
    <ligand>
        <name>allantoate</name>
        <dbReference type="ChEBI" id="CHEBI:17536"/>
    </ligand>
</feature>
<dbReference type="NCBIfam" id="NF006775">
    <property type="entry name" value="PRK09290.2-5"/>
    <property type="match status" value="1"/>
</dbReference>
<dbReference type="InterPro" id="IPR002933">
    <property type="entry name" value="Peptidase_M20"/>
</dbReference>
<comment type="caution">
    <text evidence="10">The sequence shown here is derived from an EMBL/GenBank/DDBJ whole genome shotgun (WGS) entry which is preliminary data.</text>
</comment>
<keyword evidence="7" id="KW-0862">Zinc</keyword>
<feature type="domain" description="Peptidase M20 dimerisation" evidence="9">
    <location>
        <begin position="217"/>
        <end position="311"/>
    </location>
</feature>
<feature type="binding site" evidence="7">
    <location>
        <position position="195"/>
    </location>
    <ligand>
        <name>Zn(2+)</name>
        <dbReference type="ChEBI" id="CHEBI:29105"/>
        <label>1</label>
    </ligand>
</feature>
<evidence type="ECO:0000259" key="9">
    <source>
        <dbReference type="Pfam" id="PF07687"/>
    </source>
</evidence>
<dbReference type="GO" id="GO:0016813">
    <property type="term" value="F:hydrolase activity, acting on carbon-nitrogen (but not peptide) bonds, in linear amidines"/>
    <property type="evidence" value="ECO:0007669"/>
    <property type="project" value="InterPro"/>
</dbReference>
<evidence type="ECO:0000256" key="7">
    <source>
        <dbReference type="PIRSR" id="PIRSR001235-1"/>
    </source>
</evidence>
<dbReference type="Gene3D" id="3.30.70.360">
    <property type="match status" value="1"/>
</dbReference>